<reference evidence="1 2" key="1">
    <citation type="submission" date="2013-11" db="EMBL/GenBank/DDBJ databases">
        <title>Genome sequencing of Stegodyphus mimosarum.</title>
        <authorList>
            <person name="Bechsgaard J."/>
        </authorList>
    </citation>
    <scope>NUCLEOTIDE SEQUENCE [LARGE SCALE GENOMIC DNA]</scope>
</reference>
<dbReference type="EMBL" id="KK119668">
    <property type="protein sequence ID" value="KFM76366.1"/>
    <property type="molecule type" value="Genomic_DNA"/>
</dbReference>
<dbReference type="Proteomes" id="UP000054359">
    <property type="component" value="Unassembled WGS sequence"/>
</dbReference>
<evidence type="ECO:0000313" key="1">
    <source>
        <dbReference type="EMBL" id="KFM76366.1"/>
    </source>
</evidence>
<sequence>MSTLSTAFKLIPIKPIYIIESELTRQALVIHSSVYTTGFVAMNDKQNFILIPQTNG</sequence>
<accession>A0A087UG77</accession>
<keyword evidence="2" id="KW-1185">Reference proteome</keyword>
<evidence type="ECO:0000313" key="2">
    <source>
        <dbReference type="Proteomes" id="UP000054359"/>
    </source>
</evidence>
<protein>
    <submittedName>
        <fullName evidence="1">Uncharacterized protein</fullName>
    </submittedName>
</protein>
<organism evidence="1 2">
    <name type="scientific">Stegodyphus mimosarum</name>
    <name type="common">African social velvet spider</name>
    <dbReference type="NCBI Taxonomy" id="407821"/>
    <lineage>
        <taxon>Eukaryota</taxon>
        <taxon>Metazoa</taxon>
        <taxon>Ecdysozoa</taxon>
        <taxon>Arthropoda</taxon>
        <taxon>Chelicerata</taxon>
        <taxon>Arachnida</taxon>
        <taxon>Araneae</taxon>
        <taxon>Araneomorphae</taxon>
        <taxon>Entelegynae</taxon>
        <taxon>Eresoidea</taxon>
        <taxon>Eresidae</taxon>
        <taxon>Stegodyphus</taxon>
    </lineage>
</organism>
<proteinExistence type="predicted"/>
<dbReference type="AlphaFoldDB" id="A0A087UG77"/>
<feature type="non-terminal residue" evidence="1">
    <location>
        <position position="56"/>
    </location>
</feature>
<name>A0A087UG77_STEMI</name>
<gene>
    <name evidence="1" type="ORF">X975_13787</name>
</gene>